<protein>
    <recommendedName>
        <fullName evidence="8">Endosomal/vacuolar adapter protein YPT35</fullName>
    </recommendedName>
    <alternativeName>
        <fullName evidence="9">PX domain-containing protein YPT35</fullName>
    </alternativeName>
</protein>
<feature type="domain" description="PX" evidence="10">
    <location>
        <begin position="40"/>
        <end position="160"/>
    </location>
</feature>
<dbReference type="OMA" id="QWFMTNV"/>
<dbReference type="OrthoDB" id="10254720at2759"/>
<reference evidence="11 12" key="1">
    <citation type="journal article" date="2011" name="Proc. Natl. Acad. Sci. U.S.A.">
        <title>Comparative genomics of xylose-fermenting fungi for enhanced biofuel production.</title>
        <authorList>
            <person name="Wohlbach D.J."/>
            <person name="Kuo A."/>
            <person name="Sato T.K."/>
            <person name="Potts K.M."/>
            <person name="Salamov A.A."/>
            <person name="LaButti K.M."/>
            <person name="Sun H."/>
            <person name="Clum A."/>
            <person name="Pangilinan J.L."/>
            <person name="Lindquist E.A."/>
            <person name="Lucas S."/>
            <person name="Lapidus A."/>
            <person name="Jin M."/>
            <person name="Gunawan C."/>
            <person name="Balan V."/>
            <person name="Dale B.E."/>
            <person name="Jeffries T.W."/>
            <person name="Zinkel R."/>
            <person name="Barry K.W."/>
            <person name="Grigoriev I.V."/>
            <person name="Gasch A.P."/>
        </authorList>
    </citation>
    <scope>NUCLEOTIDE SEQUENCE [LARGE SCALE GENOMIC DNA]</scope>
    <source>
        <strain evidence="12">NRRL Y-27907 / 11-Y1</strain>
    </source>
</reference>
<keyword evidence="6" id="KW-0472">Membrane</keyword>
<dbReference type="SUPFAM" id="SSF64268">
    <property type="entry name" value="PX domain"/>
    <property type="match status" value="1"/>
</dbReference>
<dbReference type="HOGENOM" id="CLU_070610_2_0_1"/>
<dbReference type="FunCoup" id="G3APR3">
    <property type="interactions" value="76"/>
</dbReference>
<keyword evidence="5" id="KW-0967">Endosome</keyword>
<dbReference type="InterPro" id="IPR001683">
    <property type="entry name" value="PX_dom"/>
</dbReference>
<dbReference type="GO" id="GO:0005774">
    <property type="term" value="C:vacuolar membrane"/>
    <property type="evidence" value="ECO:0007669"/>
    <property type="project" value="UniProtKB-SubCell"/>
</dbReference>
<evidence type="ECO:0000256" key="9">
    <source>
        <dbReference type="ARBA" id="ARBA00033785"/>
    </source>
</evidence>
<evidence type="ECO:0000256" key="3">
    <source>
        <dbReference type="ARBA" id="ARBA00007426"/>
    </source>
</evidence>
<dbReference type="PROSITE" id="PS50195">
    <property type="entry name" value="PX"/>
    <property type="match status" value="1"/>
</dbReference>
<evidence type="ECO:0000256" key="6">
    <source>
        <dbReference type="ARBA" id="ARBA00023136"/>
    </source>
</evidence>
<evidence type="ECO:0000256" key="2">
    <source>
        <dbReference type="ARBA" id="ARBA00004481"/>
    </source>
</evidence>
<dbReference type="AlphaFoldDB" id="G3APR3"/>
<sequence length="160" mass="18771">MNRSKSNSISRLNEVLPVPIELHNGEDLEHHDPTETNTHVTDVLVGEHHLIQGTAGKSYMVWAIKITLNDMDYSSIIKYKRYNEIVEFRSRLVDYFRHDDTSSNVRIPGLPPRDSFSFDRILLANHWLEERRKGLQWFMTNVLLDPVIQRCPIVKEFIEN</sequence>
<dbReference type="STRING" id="619300.G3APR3"/>
<dbReference type="GO" id="GO:0032266">
    <property type="term" value="F:phosphatidylinositol-3-phosphate binding"/>
    <property type="evidence" value="ECO:0007669"/>
    <property type="project" value="InterPro"/>
</dbReference>
<evidence type="ECO:0000256" key="8">
    <source>
        <dbReference type="ARBA" id="ARBA00033774"/>
    </source>
</evidence>
<dbReference type="EMBL" id="GL996502">
    <property type="protein sequence ID" value="EGW32234.1"/>
    <property type="molecule type" value="Genomic_DNA"/>
</dbReference>
<comment type="subcellular location">
    <subcellularLocation>
        <location evidence="2">Endosome membrane</location>
        <topology evidence="2">Peripheral membrane protein</topology>
    </subcellularLocation>
    <subcellularLocation>
        <location evidence="1">Vacuole membrane</location>
        <topology evidence="1">Peripheral membrane protein</topology>
    </subcellularLocation>
</comment>
<dbReference type="GO" id="GO:0010008">
    <property type="term" value="C:endosome membrane"/>
    <property type="evidence" value="ECO:0007669"/>
    <property type="project" value="UniProtKB-SubCell"/>
</dbReference>
<dbReference type="InterPro" id="IPR036871">
    <property type="entry name" value="PX_dom_sf"/>
</dbReference>
<name>G3APR3_SPAPN</name>
<evidence type="ECO:0000313" key="11">
    <source>
        <dbReference type="EMBL" id="EGW32234.1"/>
    </source>
</evidence>
<dbReference type="GeneID" id="18873836"/>
<proteinExistence type="inferred from homology"/>
<evidence type="ECO:0000256" key="5">
    <source>
        <dbReference type="ARBA" id="ARBA00022753"/>
    </source>
</evidence>
<keyword evidence="12" id="KW-1185">Reference proteome</keyword>
<organism evidence="12">
    <name type="scientific">Spathaspora passalidarum (strain NRRL Y-27907 / 11-Y1)</name>
    <dbReference type="NCBI Taxonomy" id="619300"/>
    <lineage>
        <taxon>Eukaryota</taxon>
        <taxon>Fungi</taxon>
        <taxon>Dikarya</taxon>
        <taxon>Ascomycota</taxon>
        <taxon>Saccharomycotina</taxon>
        <taxon>Pichiomycetes</taxon>
        <taxon>Debaryomycetaceae</taxon>
        <taxon>Spathaspora</taxon>
    </lineage>
</organism>
<dbReference type="InParanoid" id="G3APR3"/>
<accession>G3APR3</accession>
<dbReference type="RefSeq" id="XP_007375510.1">
    <property type="nucleotide sequence ID" value="XM_007375448.1"/>
</dbReference>
<gene>
    <name evidence="11" type="ORF">SPAPADRAFT_61315</name>
</gene>
<evidence type="ECO:0000256" key="4">
    <source>
        <dbReference type="ARBA" id="ARBA00022554"/>
    </source>
</evidence>
<dbReference type="Pfam" id="PF00787">
    <property type="entry name" value="PX"/>
    <property type="match status" value="1"/>
</dbReference>
<dbReference type="eggNOG" id="ENOG502S8A5">
    <property type="taxonomic scope" value="Eukaryota"/>
</dbReference>
<evidence type="ECO:0000259" key="10">
    <source>
        <dbReference type="PROSITE" id="PS50195"/>
    </source>
</evidence>
<keyword evidence="4" id="KW-0926">Vacuole</keyword>
<evidence type="ECO:0000313" key="12">
    <source>
        <dbReference type="Proteomes" id="UP000000709"/>
    </source>
</evidence>
<dbReference type="CDD" id="cd07280">
    <property type="entry name" value="PX_YPT35"/>
    <property type="match status" value="1"/>
</dbReference>
<dbReference type="Gene3D" id="3.30.1520.10">
    <property type="entry name" value="Phox-like domain"/>
    <property type="match status" value="1"/>
</dbReference>
<evidence type="ECO:0000256" key="1">
    <source>
        <dbReference type="ARBA" id="ARBA00004148"/>
    </source>
</evidence>
<dbReference type="InterPro" id="IPR037917">
    <property type="entry name" value="Ypt35_PX"/>
</dbReference>
<comment type="similarity">
    <text evidence="3">Belongs to the YPT35 family.</text>
</comment>
<dbReference type="SMART" id="SM00312">
    <property type="entry name" value="PX"/>
    <property type="match status" value="1"/>
</dbReference>
<dbReference type="KEGG" id="spaa:SPAPADRAFT_61315"/>
<dbReference type="Proteomes" id="UP000000709">
    <property type="component" value="Unassembled WGS sequence"/>
</dbReference>
<evidence type="ECO:0000256" key="7">
    <source>
        <dbReference type="ARBA" id="ARBA00033728"/>
    </source>
</evidence>
<comment type="function">
    <text evidence="7">Recruits the lipid transfer protein VPS13 to endosomal and vacuolar membranes.</text>
</comment>